<dbReference type="Proteomes" id="UP000004097">
    <property type="component" value="Unassembled WGS sequence"/>
</dbReference>
<feature type="domain" description="HNH nuclease" evidence="1">
    <location>
        <begin position="24"/>
        <end position="83"/>
    </location>
</feature>
<comment type="caution">
    <text evidence="2">The sequence shown here is derived from an EMBL/GenBank/DDBJ whole genome shotgun (WGS) entry which is preliminary data.</text>
</comment>
<keyword evidence="2" id="KW-0540">Nuclease</keyword>
<reference evidence="2 3" key="1">
    <citation type="submission" date="2010-08" db="EMBL/GenBank/DDBJ databases">
        <authorList>
            <person name="Weinstock G."/>
            <person name="Sodergren E."/>
            <person name="Clifton S."/>
            <person name="Fulton L."/>
            <person name="Fulton B."/>
            <person name="Courtney L."/>
            <person name="Fronick C."/>
            <person name="Harrison M."/>
            <person name="Strong C."/>
            <person name="Farmer C."/>
            <person name="Delahaunty K."/>
            <person name="Markovic C."/>
            <person name="Hall O."/>
            <person name="Minx P."/>
            <person name="Tomlinson C."/>
            <person name="Mitreva M."/>
            <person name="Hou S."/>
            <person name="Chen J."/>
            <person name="Wollam A."/>
            <person name="Pepin K.H."/>
            <person name="Johnson M."/>
            <person name="Bhonagiri V."/>
            <person name="Zhang X."/>
            <person name="Suruliraj S."/>
            <person name="Warren W."/>
            <person name="Chinwalla A."/>
            <person name="Mardis E.R."/>
            <person name="Wilson R.K."/>
        </authorList>
    </citation>
    <scope>NUCLEOTIDE SEQUENCE [LARGE SCALE GENOMIC DNA]</scope>
    <source>
        <strain evidence="2 3">F0204</strain>
    </source>
</reference>
<proteinExistence type="predicted"/>
<evidence type="ECO:0000313" key="2">
    <source>
        <dbReference type="EMBL" id="EFW24181.1"/>
    </source>
</evidence>
<dbReference type="InterPro" id="IPR002711">
    <property type="entry name" value="HNH"/>
</dbReference>
<dbReference type="RefSeq" id="WP_006526088.1">
    <property type="nucleotide sequence ID" value="NZ_GL637664.1"/>
</dbReference>
<dbReference type="GO" id="GO:0004519">
    <property type="term" value="F:endonuclease activity"/>
    <property type="evidence" value="ECO:0007669"/>
    <property type="project" value="UniProtKB-KW"/>
</dbReference>
<gene>
    <name evidence="2" type="ORF">HMPREF9430_01271</name>
</gene>
<dbReference type="InterPro" id="IPR003615">
    <property type="entry name" value="HNH_nuc"/>
</dbReference>
<evidence type="ECO:0000259" key="1">
    <source>
        <dbReference type="SMART" id="SM00507"/>
    </source>
</evidence>
<dbReference type="EMBL" id="AECQ01000027">
    <property type="protein sequence ID" value="EFW24181.1"/>
    <property type="molecule type" value="Genomic_DNA"/>
</dbReference>
<dbReference type="GO" id="GO:0008270">
    <property type="term" value="F:zinc ion binding"/>
    <property type="evidence" value="ECO:0007669"/>
    <property type="project" value="InterPro"/>
</dbReference>
<dbReference type="AlphaFoldDB" id="E7MP00"/>
<evidence type="ECO:0000313" key="3">
    <source>
        <dbReference type="Proteomes" id="UP000004097"/>
    </source>
</evidence>
<sequence length="116" mass="12923">MGQGKYARNRPDKDGAFRAAFDKNKKTIYATQTICAICGKPVDFSLKFPDPMSPTADHIIPISKGGHPSDLQNLQLAHLSCNRGKSDKVINKKYIADKSIDNRVLPQTMDWKAYKA</sequence>
<dbReference type="CDD" id="cd00085">
    <property type="entry name" value="HNHc"/>
    <property type="match status" value="1"/>
</dbReference>
<keyword evidence="2" id="KW-0378">Hydrolase</keyword>
<accession>E7MP00</accession>
<dbReference type="eggNOG" id="COG1403">
    <property type="taxonomic scope" value="Bacteria"/>
</dbReference>
<protein>
    <submittedName>
        <fullName evidence="2">HNH endonuclease domain protein</fullName>
    </submittedName>
</protein>
<dbReference type="GO" id="GO:0003676">
    <property type="term" value="F:nucleic acid binding"/>
    <property type="evidence" value="ECO:0007669"/>
    <property type="project" value="InterPro"/>
</dbReference>
<dbReference type="OrthoDB" id="9802901at2"/>
<organism evidence="2 3">
    <name type="scientific">Solobacterium moorei F0204</name>
    <dbReference type="NCBI Taxonomy" id="706433"/>
    <lineage>
        <taxon>Bacteria</taxon>
        <taxon>Bacillati</taxon>
        <taxon>Bacillota</taxon>
        <taxon>Erysipelotrichia</taxon>
        <taxon>Erysipelotrichales</taxon>
        <taxon>Erysipelotrichaceae</taxon>
        <taxon>Solobacterium</taxon>
    </lineage>
</organism>
<dbReference type="STRING" id="706433.HMPREF9430_01271"/>
<keyword evidence="2" id="KW-0255">Endonuclease</keyword>
<keyword evidence="3" id="KW-1185">Reference proteome</keyword>
<dbReference type="HOGENOM" id="CLU_2095501_0_0_9"/>
<dbReference type="Pfam" id="PF01844">
    <property type="entry name" value="HNH"/>
    <property type="match status" value="1"/>
</dbReference>
<name>E7MP00_9FIRM</name>
<dbReference type="SMART" id="SM00507">
    <property type="entry name" value="HNHc"/>
    <property type="match status" value="1"/>
</dbReference>
<dbReference type="Gene3D" id="1.10.30.50">
    <property type="match status" value="1"/>
</dbReference>